<evidence type="ECO:0000256" key="2">
    <source>
        <dbReference type="ARBA" id="ARBA00012925"/>
    </source>
</evidence>
<dbReference type="Gene3D" id="3.10.200.10">
    <property type="entry name" value="Alpha carbonic anhydrase"/>
    <property type="match status" value="1"/>
</dbReference>
<sequence length="311" mass="34616">MHGVYSKIPFPPRHRFQSTQRPRKMAMARRGRQNAAASPAPSLALVVASLVTVFVFGFSSAITCTRADHVEGHMSHEMFGYENDATGPAKWGSLHKEWAVCGDGKKQSPIDITTVEPQKVKEPLMQAYKAGATTIQNRGHDYMLKWKDGNSKLTVHGKEYTLKQVHWHEPSEHTINGTRFDAEMHMVHEDPSMARAVVSVLLSTKAGQPNAVLTEMAPHFKNLAGKEKAEEEVKEPVDPSTWVDKTSGYYRYDGSLTTPPCTEGVIWTIMSKIGDASKEQIDLLKTVATTVEPNARPAQKLNDRIVSYFEV</sequence>
<feature type="compositionally biased region" description="Basic residues" evidence="7">
    <location>
        <begin position="12"/>
        <end position="32"/>
    </location>
</feature>
<keyword evidence="3 6" id="KW-0479">Metal-binding</keyword>
<feature type="region of interest" description="Disordered" evidence="7">
    <location>
        <begin position="11"/>
        <end position="34"/>
    </location>
</feature>
<evidence type="ECO:0000313" key="10">
    <source>
        <dbReference type="Proteomes" id="UP000008021"/>
    </source>
</evidence>
<evidence type="ECO:0000256" key="6">
    <source>
        <dbReference type="RuleBase" id="RU367011"/>
    </source>
</evidence>
<dbReference type="InterPro" id="IPR018338">
    <property type="entry name" value="Carbonic_anhydrase_a-class_CS"/>
</dbReference>
<evidence type="ECO:0000256" key="4">
    <source>
        <dbReference type="ARBA" id="ARBA00022833"/>
    </source>
</evidence>
<evidence type="ECO:0000256" key="3">
    <source>
        <dbReference type="ARBA" id="ARBA00022723"/>
    </source>
</evidence>
<feature type="domain" description="Alpha-carbonic anhydrase" evidence="8">
    <location>
        <begin position="77"/>
        <end position="310"/>
    </location>
</feature>
<dbReference type="PANTHER" id="PTHR18952:SF208">
    <property type="entry name" value="CARBONIC ANHYDRASE XA-RELATED"/>
    <property type="match status" value="1"/>
</dbReference>
<dbReference type="InterPro" id="IPR036398">
    <property type="entry name" value="CA_dom_sf"/>
</dbReference>
<dbReference type="EC" id="4.2.1.1" evidence="2 6"/>
<keyword evidence="10" id="KW-1185">Reference proteome</keyword>
<dbReference type="EnsemblPlants" id="OMERI09G09990.1">
    <property type="protein sequence ID" value="OMERI09G09990.1"/>
    <property type="gene ID" value="OMERI09G09990"/>
</dbReference>
<dbReference type="PROSITE" id="PS51144">
    <property type="entry name" value="ALPHA_CA_2"/>
    <property type="match status" value="1"/>
</dbReference>
<reference evidence="9" key="1">
    <citation type="submission" date="2015-04" db="UniProtKB">
        <authorList>
            <consortium name="EnsemblPlants"/>
        </authorList>
    </citation>
    <scope>IDENTIFICATION</scope>
</reference>
<keyword evidence="5 6" id="KW-0456">Lyase</keyword>
<dbReference type="Pfam" id="PF00194">
    <property type="entry name" value="Carb_anhydrase"/>
    <property type="match status" value="1"/>
</dbReference>
<dbReference type="SMART" id="SM01057">
    <property type="entry name" value="Carb_anhydrase"/>
    <property type="match status" value="1"/>
</dbReference>
<organism evidence="9">
    <name type="scientific">Oryza meridionalis</name>
    <dbReference type="NCBI Taxonomy" id="40149"/>
    <lineage>
        <taxon>Eukaryota</taxon>
        <taxon>Viridiplantae</taxon>
        <taxon>Streptophyta</taxon>
        <taxon>Embryophyta</taxon>
        <taxon>Tracheophyta</taxon>
        <taxon>Spermatophyta</taxon>
        <taxon>Magnoliopsida</taxon>
        <taxon>Liliopsida</taxon>
        <taxon>Poales</taxon>
        <taxon>Poaceae</taxon>
        <taxon>BOP clade</taxon>
        <taxon>Oryzoideae</taxon>
        <taxon>Oryzeae</taxon>
        <taxon>Oryzinae</taxon>
        <taxon>Oryza</taxon>
    </lineage>
</organism>
<evidence type="ECO:0000313" key="9">
    <source>
        <dbReference type="EnsemblPlants" id="OMERI09G09990.1"/>
    </source>
</evidence>
<comment type="similarity">
    <text evidence="6">Belongs to the alpha-carbonic anhydrase family.</text>
</comment>
<evidence type="ECO:0000256" key="5">
    <source>
        <dbReference type="ARBA" id="ARBA00023239"/>
    </source>
</evidence>
<dbReference type="InterPro" id="IPR023561">
    <property type="entry name" value="Carbonic_anhydrase_a-class"/>
</dbReference>
<dbReference type="HOGENOM" id="CLU_039326_0_0_1"/>
<dbReference type="GO" id="GO:0006730">
    <property type="term" value="P:one-carbon metabolic process"/>
    <property type="evidence" value="ECO:0007669"/>
    <property type="project" value="TreeGrafter"/>
</dbReference>
<dbReference type="GO" id="GO:0004089">
    <property type="term" value="F:carbonate dehydratase activity"/>
    <property type="evidence" value="ECO:0007669"/>
    <property type="project" value="UniProtKB-UniRule"/>
</dbReference>
<dbReference type="Gramene" id="OMERI09G09990.1">
    <property type="protein sequence ID" value="OMERI09G09990.1"/>
    <property type="gene ID" value="OMERI09G09990"/>
</dbReference>
<comment type="function">
    <text evidence="6">Reversible hydration of carbon dioxide.</text>
</comment>
<dbReference type="InterPro" id="IPR041891">
    <property type="entry name" value="Alpha_CA_prokaryot-like"/>
</dbReference>
<dbReference type="PROSITE" id="PS00162">
    <property type="entry name" value="ALPHA_CA_1"/>
    <property type="match status" value="1"/>
</dbReference>
<dbReference type="InterPro" id="IPR001148">
    <property type="entry name" value="CA_dom"/>
</dbReference>
<proteinExistence type="inferred from homology"/>
<dbReference type="GO" id="GO:0008270">
    <property type="term" value="F:zinc ion binding"/>
    <property type="evidence" value="ECO:0007669"/>
    <property type="project" value="UniProtKB-UniRule"/>
</dbReference>
<keyword evidence="4 6" id="KW-0862">Zinc</keyword>
<comment type="cofactor">
    <cofactor evidence="1 6">
        <name>Zn(2+)</name>
        <dbReference type="ChEBI" id="CHEBI:29105"/>
    </cofactor>
</comment>
<reference evidence="9" key="2">
    <citation type="submission" date="2018-05" db="EMBL/GenBank/DDBJ databases">
        <title>OmerRS3 (Oryza meridionalis Reference Sequence Version 3).</title>
        <authorList>
            <person name="Zhang J."/>
            <person name="Kudrna D."/>
            <person name="Lee S."/>
            <person name="Talag J."/>
            <person name="Welchert J."/>
            <person name="Wing R.A."/>
        </authorList>
    </citation>
    <scope>NUCLEOTIDE SEQUENCE [LARGE SCALE GENOMIC DNA]</scope>
    <source>
        <strain evidence="9">cv. OR44</strain>
    </source>
</reference>
<dbReference type="CDD" id="cd03124">
    <property type="entry name" value="alpha_CA_prokaryotic_like"/>
    <property type="match status" value="1"/>
</dbReference>
<dbReference type="AlphaFoldDB" id="A0A0E0ESW9"/>
<protein>
    <recommendedName>
        <fullName evidence="2 6">Carbonic anhydrase</fullName>
        <ecNumber evidence="2 6">4.2.1.1</ecNumber>
    </recommendedName>
</protein>
<evidence type="ECO:0000256" key="7">
    <source>
        <dbReference type="SAM" id="MobiDB-lite"/>
    </source>
</evidence>
<name>A0A0E0ESW9_9ORYZ</name>
<comment type="catalytic activity">
    <reaction evidence="6">
        <text>hydrogencarbonate + H(+) = CO2 + H2O</text>
        <dbReference type="Rhea" id="RHEA:10748"/>
        <dbReference type="ChEBI" id="CHEBI:15377"/>
        <dbReference type="ChEBI" id="CHEBI:15378"/>
        <dbReference type="ChEBI" id="CHEBI:16526"/>
        <dbReference type="ChEBI" id="CHEBI:17544"/>
        <dbReference type="EC" id="4.2.1.1"/>
    </reaction>
</comment>
<dbReference type="SUPFAM" id="SSF51069">
    <property type="entry name" value="Carbonic anhydrase"/>
    <property type="match status" value="1"/>
</dbReference>
<evidence type="ECO:0000259" key="8">
    <source>
        <dbReference type="PROSITE" id="PS51144"/>
    </source>
</evidence>
<accession>A0A0E0ESW9</accession>
<dbReference type="Proteomes" id="UP000008021">
    <property type="component" value="Chromosome 9"/>
</dbReference>
<dbReference type="STRING" id="40149.A0A0E0ESW9"/>
<dbReference type="PANTHER" id="PTHR18952">
    <property type="entry name" value="CARBONIC ANHYDRASE"/>
    <property type="match status" value="1"/>
</dbReference>
<dbReference type="eggNOG" id="KOG0382">
    <property type="taxonomic scope" value="Eukaryota"/>
</dbReference>
<evidence type="ECO:0000256" key="1">
    <source>
        <dbReference type="ARBA" id="ARBA00001947"/>
    </source>
</evidence>